<name>A0A6D2IQ12_9BRAS</name>
<dbReference type="Proteomes" id="UP000467841">
    <property type="component" value="Unassembled WGS sequence"/>
</dbReference>
<reference evidence="3" key="1">
    <citation type="submission" date="2020-01" db="EMBL/GenBank/DDBJ databases">
        <authorList>
            <person name="Mishra B."/>
        </authorList>
    </citation>
    <scope>NUCLEOTIDE SEQUENCE [LARGE SCALE GENOMIC DNA]</scope>
</reference>
<gene>
    <name evidence="3" type="ORF">MERR_LOCUS15823</name>
</gene>
<keyword evidence="2" id="KW-1133">Transmembrane helix</keyword>
<keyword evidence="4" id="KW-1185">Reference proteome</keyword>
<keyword evidence="2" id="KW-0812">Transmembrane</keyword>
<protein>
    <submittedName>
        <fullName evidence="3">Uncharacterized protein</fullName>
    </submittedName>
</protein>
<accession>A0A6D2IQ12</accession>
<evidence type="ECO:0000256" key="1">
    <source>
        <dbReference type="SAM" id="MobiDB-lite"/>
    </source>
</evidence>
<evidence type="ECO:0000313" key="4">
    <source>
        <dbReference type="Proteomes" id="UP000467841"/>
    </source>
</evidence>
<comment type="caution">
    <text evidence="3">The sequence shown here is derived from an EMBL/GenBank/DDBJ whole genome shotgun (WGS) entry which is preliminary data.</text>
</comment>
<evidence type="ECO:0000256" key="2">
    <source>
        <dbReference type="SAM" id="Phobius"/>
    </source>
</evidence>
<dbReference type="EMBL" id="CACVBM020001070">
    <property type="protein sequence ID" value="CAA7028588.1"/>
    <property type="molecule type" value="Genomic_DNA"/>
</dbReference>
<evidence type="ECO:0000313" key="3">
    <source>
        <dbReference type="EMBL" id="CAA7028588.1"/>
    </source>
</evidence>
<proteinExistence type="predicted"/>
<organism evidence="3 4">
    <name type="scientific">Microthlaspi erraticum</name>
    <dbReference type="NCBI Taxonomy" id="1685480"/>
    <lineage>
        <taxon>Eukaryota</taxon>
        <taxon>Viridiplantae</taxon>
        <taxon>Streptophyta</taxon>
        <taxon>Embryophyta</taxon>
        <taxon>Tracheophyta</taxon>
        <taxon>Spermatophyta</taxon>
        <taxon>Magnoliopsida</taxon>
        <taxon>eudicotyledons</taxon>
        <taxon>Gunneridae</taxon>
        <taxon>Pentapetalae</taxon>
        <taxon>rosids</taxon>
        <taxon>malvids</taxon>
        <taxon>Brassicales</taxon>
        <taxon>Brassicaceae</taxon>
        <taxon>Coluteocarpeae</taxon>
        <taxon>Microthlaspi</taxon>
    </lineage>
</organism>
<dbReference type="AlphaFoldDB" id="A0A6D2IQ12"/>
<sequence>MKLVHAPIWVVFRRVPPELWSEVGFNTMASAVGIPVHSESPTLKPYTNGIVKLKLLTPSLSSVVPLEVSGNLIEIQSSGSEREEVGELSTNPSSPLAESSPPLVAVLQLSDPLPLAIPVSVNLLSATPTLRTPSPGSLSTSASSPSYNWVAVVKRSRPPPLCNRRQKKLYWALQSIGVKILGFPLLQALFWFVSIGTAAFKQCSYFRYLSV</sequence>
<feature type="region of interest" description="Disordered" evidence="1">
    <location>
        <begin position="78"/>
        <end position="99"/>
    </location>
</feature>
<keyword evidence="2" id="KW-0472">Membrane</keyword>
<feature type="transmembrane region" description="Helical" evidence="2">
    <location>
        <begin position="169"/>
        <end position="193"/>
    </location>
</feature>
<dbReference type="OrthoDB" id="1304206at2759"/>